<comment type="catalytic activity">
    <reaction evidence="5">
        <text>(5R)-5-hydroxy-L-lysine + GTP = (5R)-5-phosphooxy-L-lysine + GDP + H(+)</text>
        <dbReference type="Rhea" id="RHEA:19049"/>
        <dbReference type="ChEBI" id="CHEBI:15378"/>
        <dbReference type="ChEBI" id="CHEBI:37565"/>
        <dbReference type="ChEBI" id="CHEBI:57882"/>
        <dbReference type="ChEBI" id="CHEBI:58189"/>
        <dbReference type="ChEBI" id="CHEBI:58357"/>
        <dbReference type="EC" id="2.7.1.81"/>
    </reaction>
</comment>
<evidence type="ECO:0000256" key="1">
    <source>
        <dbReference type="ARBA" id="ARBA00004496"/>
    </source>
</evidence>
<dbReference type="SUPFAM" id="SSF56112">
    <property type="entry name" value="Protein kinase-like (PK-like)"/>
    <property type="match status" value="1"/>
</dbReference>
<dbReference type="PANTHER" id="PTHR21064">
    <property type="entry name" value="AMINOGLYCOSIDE PHOSPHOTRANSFERASE DOMAIN-CONTAINING PROTEIN-RELATED"/>
    <property type="match status" value="1"/>
</dbReference>
<gene>
    <name evidence="10" type="ORF">VSX56_17310</name>
</gene>
<dbReference type="EMBL" id="JAYWLC010000020">
    <property type="protein sequence ID" value="MER5173527.1"/>
    <property type="molecule type" value="Genomic_DNA"/>
</dbReference>
<dbReference type="Pfam" id="PF01636">
    <property type="entry name" value="APH"/>
    <property type="match status" value="1"/>
</dbReference>
<comment type="function">
    <text evidence="6">Catalyzes the GTP-dependent phosphorylation of 5-hydroxy-L-lysine.</text>
</comment>
<evidence type="ECO:0000256" key="2">
    <source>
        <dbReference type="ARBA" id="ARBA00022490"/>
    </source>
</evidence>
<evidence type="ECO:0000313" key="10">
    <source>
        <dbReference type="EMBL" id="MER5173527.1"/>
    </source>
</evidence>
<dbReference type="InterPro" id="IPR050249">
    <property type="entry name" value="Pseudomonas-type_ThrB"/>
</dbReference>
<evidence type="ECO:0000256" key="4">
    <source>
        <dbReference type="ARBA" id="ARBA00022777"/>
    </source>
</evidence>
<comment type="subcellular location">
    <subcellularLocation>
        <location evidence="1">Cytoplasm</location>
    </subcellularLocation>
</comment>
<dbReference type="InterPro" id="IPR011009">
    <property type="entry name" value="Kinase-like_dom_sf"/>
</dbReference>
<accession>A0ABV1SKV9</accession>
<reference evidence="10 11" key="1">
    <citation type="submission" date="2024-01" db="EMBL/GenBank/DDBJ databases">
        <authorList>
            <person name="Deng Y."/>
            <person name="Su J."/>
        </authorList>
    </citation>
    <scope>NUCLEOTIDE SEQUENCE [LARGE SCALE GENOMIC DNA]</scope>
    <source>
        <strain evidence="10 11">CPCC 100088</strain>
    </source>
</reference>
<dbReference type="Proteomes" id="UP001438953">
    <property type="component" value="Unassembled WGS sequence"/>
</dbReference>
<evidence type="ECO:0000256" key="8">
    <source>
        <dbReference type="ARBA" id="ARBA00040505"/>
    </source>
</evidence>
<dbReference type="InterPro" id="IPR002575">
    <property type="entry name" value="Aminoglycoside_PTrfase"/>
</dbReference>
<evidence type="ECO:0000256" key="7">
    <source>
        <dbReference type="ARBA" id="ARBA00038873"/>
    </source>
</evidence>
<reference evidence="10 11" key="2">
    <citation type="submission" date="2024-06" db="EMBL/GenBank/DDBJ databases">
        <title>Thioclava kandeliae sp. nov. from a rhizosphere soil sample of Kandelia candel in a mangrove.</title>
        <authorList>
            <person name="Mu T."/>
        </authorList>
    </citation>
    <scope>NUCLEOTIDE SEQUENCE [LARGE SCALE GENOMIC DNA]</scope>
    <source>
        <strain evidence="10 11">CPCC 100088</strain>
    </source>
</reference>
<evidence type="ECO:0000256" key="5">
    <source>
        <dbReference type="ARBA" id="ARBA00036820"/>
    </source>
</evidence>
<dbReference type="PANTHER" id="PTHR21064:SF1">
    <property type="entry name" value="HYDROXYLYSINE KINASE"/>
    <property type="match status" value="1"/>
</dbReference>
<protein>
    <recommendedName>
        <fullName evidence="8">Hydroxylysine kinase</fullName>
        <ecNumber evidence="7">2.7.1.81</ecNumber>
    </recommendedName>
</protein>
<feature type="domain" description="Aminoglycoside phosphotransferase" evidence="9">
    <location>
        <begin position="50"/>
        <end position="270"/>
    </location>
</feature>
<evidence type="ECO:0000256" key="3">
    <source>
        <dbReference type="ARBA" id="ARBA00022679"/>
    </source>
</evidence>
<evidence type="ECO:0000313" key="11">
    <source>
        <dbReference type="Proteomes" id="UP001438953"/>
    </source>
</evidence>
<dbReference type="Gene3D" id="3.90.1200.10">
    <property type="match status" value="1"/>
</dbReference>
<dbReference type="EC" id="2.7.1.81" evidence="7"/>
<proteinExistence type="predicted"/>
<keyword evidence="2" id="KW-0963">Cytoplasm</keyword>
<keyword evidence="4" id="KW-0418">Kinase</keyword>
<evidence type="ECO:0000256" key="6">
    <source>
        <dbReference type="ARBA" id="ARBA00037368"/>
    </source>
</evidence>
<dbReference type="RefSeq" id="WP_350938907.1">
    <property type="nucleotide sequence ID" value="NZ_JAYWLC010000020.1"/>
</dbReference>
<keyword evidence="11" id="KW-1185">Reference proteome</keyword>
<organism evidence="10 11">
    <name type="scientific">Thioclava kandeliae</name>
    <dbReference type="NCBI Taxonomy" id="3070818"/>
    <lineage>
        <taxon>Bacteria</taxon>
        <taxon>Pseudomonadati</taxon>
        <taxon>Pseudomonadota</taxon>
        <taxon>Alphaproteobacteria</taxon>
        <taxon>Rhodobacterales</taxon>
        <taxon>Paracoccaceae</taxon>
        <taxon>Thioclava</taxon>
    </lineage>
</organism>
<comment type="caution">
    <text evidence="10">The sequence shown here is derived from an EMBL/GenBank/DDBJ whole genome shotgun (WGS) entry which is preliminary data.</text>
</comment>
<keyword evidence="3" id="KW-0808">Transferase</keyword>
<evidence type="ECO:0000259" key="9">
    <source>
        <dbReference type="Pfam" id="PF01636"/>
    </source>
</evidence>
<name>A0ABV1SKV9_9RHOB</name>
<sequence>MTDLNDALRFAGQGGLATRFTRIGPHEAARLCQEAYGISGAMKRLETEKDDTYLISASEGRYILKIANPDETQGELDLQNAVLDHLAEHFTRPAPRLIRARTGEGMLREPASGRFYRLLSFVEGTPLDMMETRTETLPEIGRVLAELRLALGGFRHPHQSRQLVWDVQHVMRLRPLLGEVSLPPRHQALAGEAFARLAEVAHRIPALPRQVVHNDFYASNIVADPETGHVTGVIDFGDVVESAVAIDLAVALMGQILKAFTPDQDIFANAYPVLAGYLERAPLSDEELAIIPHMVMARVLVRAVMTQYRAALMPENAPYILRNAAPSWAQLQWFLARPTAEVEAILRARPEFRRGS</sequence>
<dbReference type="Gene3D" id="3.30.200.20">
    <property type="entry name" value="Phosphorylase Kinase, domain 1"/>
    <property type="match status" value="1"/>
</dbReference>